<dbReference type="EMBL" id="PDUG01000002">
    <property type="protein sequence ID" value="PIC47672.1"/>
    <property type="molecule type" value="Genomic_DNA"/>
</dbReference>
<organism evidence="1 2">
    <name type="scientific">Caenorhabditis nigoni</name>
    <dbReference type="NCBI Taxonomy" id="1611254"/>
    <lineage>
        <taxon>Eukaryota</taxon>
        <taxon>Metazoa</taxon>
        <taxon>Ecdysozoa</taxon>
        <taxon>Nematoda</taxon>
        <taxon>Chromadorea</taxon>
        <taxon>Rhabditida</taxon>
        <taxon>Rhabditina</taxon>
        <taxon>Rhabditomorpha</taxon>
        <taxon>Rhabditoidea</taxon>
        <taxon>Rhabditidae</taxon>
        <taxon>Peloderinae</taxon>
        <taxon>Caenorhabditis</taxon>
    </lineage>
</organism>
<evidence type="ECO:0000313" key="1">
    <source>
        <dbReference type="EMBL" id="PIC47672.1"/>
    </source>
</evidence>
<evidence type="ECO:0008006" key="3">
    <source>
        <dbReference type="Google" id="ProtNLM"/>
    </source>
</evidence>
<reference evidence="2" key="1">
    <citation type="submission" date="2017-10" db="EMBL/GenBank/DDBJ databases">
        <title>Rapid genome shrinkage in a self-fertile nematode reveals novel sperm competition proteins.</title>
        <authorList>
            <person name="Yin D."/>
            <person name="Schwarz E.M."/>
            <person name="Thomas C.G."/>
            <person name="Felde R.L."/>
            <person name="Korf I.F."/>
            <person name="Cutter A.D."/>
            <person name="Schartner C.M."/>
            <person name="Ralston E.J."/>
            <person name="Meyer B.J."/>
            <person name="Haag E.S."/>
        </authorList>
    </citation>
    <scope>NUCLEOTIDE SEQUENCE [LARGE SCALE GENOMIC DNA]</scope>
    <source>
        <strain evidence="2">JU1422</strain>
    </source>
</reference>
<name>A0A2G5V7E8_9PELO</name>
<proteinExistence type="predicted"/>
<gene>
    <name evidence="1" type="primary">Cnig_chr_II.g6938</name>
    <name evidence="1" type="ORF">B9Z55_006938</name>
</gene>
<accession>A0A2G5V7E8</accession>
<dbReference type="Proteomes" id="UP000230233">
    <property type="component" value="Chromosome II"/>
</dbReference>
<sequence>MSVLKFPNFKFKTLELGQKWIIDKRFLEKLLLKIESSNLKIHVTTVSLNYSDHEIDILKFCENPEYVKINNSGKAPIEEIFSKLDKLGYSIFNKDEQSKQPKLILKYRKLVASEATEIVKTLLQYHNLKYCHLVGPFGMRTFKRNIFKFGAKSVPANQGHILHFPIPDSLDFFEIDCNEFIKIEKKSISIQ</sequence>
<comment type="caution">
    <text evidence="1">The sequence shown here is derived from an EMBL/GenBank/DDBJ whole genome shotgun (WGS) entry which is preliminary data.</text>
</comment>
<evidence type="ECO:0000313" key="2">
    <source>
        <dbReference type="Proteomes" id="UP000230233"/>
    </source>
</evidence>
<protein>
    <recommendedName>
        <fullName evidence="3">DUF38 domain-containing protein</fullName>
    </recommendedName>
</protein>
<dbReference type="AlphaFoldDB" id="A0A2G5V7E8"/>
<keyword evidence="2" id="KW-1185">Reference proteome</keyword>